<proteinExistence type="predicted"/>
<protein>
    <submittedName>
        <fullName evidence="1">Uncharacterized protein</fullName>
    </submittedName>
</protein>
<gene>
    <name evidence="1" type="ORF">EVA_19160</name>
</gene>
<feature type="non-terminal residue" evidence="1">
    <location>
        <position position="32"/>
    </location>
</feature>
<organism evidence="1">
    <name type="scientific">gut metagenome</name>
    <dbReference type="NCBI Taxonomy" id="749906"/>
    <lineage>
        <taxon>unclassified sequences</taxon>
        <taxon>metagenomes</taxon>
        <taxon>organismal metagenomes</taxon>
    </lineage>
</organism>
<accession>J9FE89</accession>
<sequence length="32" mass="3345">MIGRPLMGVVIGDMAGSPYEVAPPTSLDFPLL</sequence>
<evidence type="ECO:0000313" key="1">
    <source>
        <dbReference type="EMBL" id="EJW92733.1"/>
    </source>
</evidence>
<dbReference type="EMBL" id="AMCI01007377">
    <property type="protein sequence ID" value="EJW92733.1"/>
    <property type="molecule type" value="Genomic_DNA"/>
</dbReference>
<reference evidence="1" key="1">
    <citation type="journal article" date="2012" name="PLoS ONE">
        <title>Gene sets for utilization of primary and secondary nutrition supplies in the distal gut of endangered iberian lynx.</title>
        <authorList>
            <person name="Alcaide M."/>
            <person name="Messina E."/>
            <person name="Richter M."/>
            <person name="Bargiela R."/>
            <person name="Peplies J."/>
            <person name="Huws S.A."/>
            <person name="Newbold C.J."/>
            <person name="Golyshin P.N."/>
            <person name="Simon M.A."/>
            <person name="Lopez G."/>
            <person name="Yakimov M.M."/>
            <person name="Ferrer M."/>
        </authorList>
    </citation>
    <scope>NUCLEOTIDE SEQUENCE</scope>
</reference>
<comment type="caution">
    <text evidence="1">The sequence shown here is derived from an EMBL/GenBank/DDBJ whole genome shotgun (WGS) entry which is preliminary data.</text>
</comment>
<dbReference type="AlphaFoldDB" id="J9FE89"/>
<name>J9FE89_9ZZZZ</name>